<dbReference type="InterPro" id="IPR013797">
    <property type="entry name" value="Maltooligo_trehalose_synth_4"/>
</dbReference>
<dbReference type="OrthoDB" id="9761577at2"/>
<dbReference type="Gene3D" id="3.30.1590.10">
    <property type="entry name" value="Maltooligosyl trehalose synthase, domain 2"/>
    <property type="match status" value="1"/>
</dbReference>
<dbReference type="GO" id="GO:0004134">
    <property type="term" value="F:4-alpha-glucanotransferase activity"/>
    <property type="evidence" value="ECO:0007669"/>
    <property type="project" value="UniProtKB-EC"/>
</dbReference>
<keyword evidence="7 10" id="KW-0119">Carbohydrate metabolism</keyword>
<dbReference type="Gene3D" id="1.10.10.470">
    <property type="entry name" value="Maltooligosyl trehalose synthase, domain 4"/>
    <property type="match status" value="1"/>
</dbReference>
<evidence type="ECO:0000259" key="11">
    <source>
        <dbReference type="SMART" id="SM00642"/>
    </source>
</evidence>
<sequence length="1603" mass="173770">MAELARLVGIAESYADAYGNPADVPEATRRGLLEALGLPTASPDQARESLAHARALRRGPIPPLVVAPAGRAWRLHARGELPGATWTLALEDGSAREGKLGDALMPALPAGYHRLEVRGTGGLHISSTVVAAPERCWAPEPLRKGERWWGVTAQLYGLRSGRDAGVGDYTAAGELAAGAAKRGASFLGLSPVHALFASDRSKISPYSPSSRLFLETLYINPEDVSPPKKPGRVAAPKAGASPLKGLVDYEQAWAERRVALDALWNGGEGWLKDREFARFRQDGGHLLEAHATFEALSEHFKAHGLLWSGEWPGELHDCRSEAVRAFRAENEGRVAFHAWLQWLADRQLGDAAAAARDAGMALGLYRDLAVGPDRFGSEVWSAPDRYIPAYAVGAPPDLLGPQGQNWGLPAFNPVTLAEQGLAGFRSLVAANARHAGAIRIDHAFQLARLFLIPPGGTAAEGAYLEYPFEALLAALRIESHRAQCLVIAEDLGTAPEGFSEAIMASGVLSYRVFFFEEDETGFKPPQAYPQPAMAALSTHDLPTFAGWWRGLDVDLRETFGIYDAARAENDRQERLQERKRFSEALAREGLLPEGGPPARPPLGAACRFLARTPSALAALQVEDVALEMNQANMPGLVGGHPNWRRRSTLTVGELVAEDGALAELGRAMAQEGRGQGLGAAQAIPRATYRFQFHAGFTFDDALKVLPDLVQLGVSHVYASPIQNARPGSTHGYDIVDHGQINPELGGEAAFLRFSDALRRSGLGLVVDIVPNHMGIGKDNPLWRSMLAWGRMSPGAQAFDVDWDRPGADGKVLLPLLGQGYGAALESGELALVWDAARGGFGVAYYDEFLPISPLTWPVVLEAGASSLKAGSAERAALLGVLDGLRTLSREAREGEQVYERAALLAGGFVSRAEGSRPMRRAVDQALAAFNGSPGEPASYEALHRLLEEQNWRLAEWRLAASDLNYRRFFDVNALAGLRVEIPAVFDRAHALLLRFVREGRIQGLRIDHIDGLSDPEAYLGRLRRAVGPGVYIVAEKILEPGEELRPWPLSGTTGYDVMGLLDGVFLDPAAEASLDSLYAQVRADPRPPGEQLYSAKLELLETSFASEREAIVSDLAAVARCGRDTRDLVPARLRPAVSAMVAAFPVYRTYLSDAVAPPGQDGWNPEDVALLDQVLEETGARLGSAGGEACAFIRAVLLDDGPVARRSPELAARARRRFQQLTGPVMAKGLEDTLFYRHVRLLALNEVGGDPASFGVGLEKFHAAMGERARDWPHAMTGTATHDTKRGEDARSRLLALAEEHQAWADAFAETERLTSDLMGGGAPDANDRWMLLQSILGAWPVELLEQDDRKQLTSFRERLERYAEKALRESKRRSSWIDPDLEYEAKAKAWLGSVVAPKSPALAALRPLAQRLARRGALISLARTALKCCVPGVPDFYQGTDFWDLSLVDPDNRRPVDYRARAKALARPEPLRDLLEDWPDGRVKQALIRALLADRAAAPDLYASGDYEAITAEGPQADHVLAFGRANDGERLVLAVQRLTGLLLGPGELTPRRAAWAGTSLVLPEAKWRDVISGEPLQTSGKPIPVAELFSRFPIALLRASP</sequence>
<organism evidence="12 13">
    <name type="scientific">Alsobacter soli</name>
    <dbReference type="NCBI Taxonomy" id="2109933"/>
    <lineage>
        <taxon>Bacteria</taxon>
        <taxon>Pseudomonadati</taxon>
        <taxon>Pseudomonadota</taxon>
        <taxon>Alphaproteobacteria</taxon>
        <taxon>Hyphomicrobiales</taxon>
        <taxon>Alsobacteraceae</taxon>
        <taxon>Alsobacter</taxon>
    </lineage>
</organism>
<dbReference type="GO" id="GO:0005975">
    <property type="term" value="P:carbohydrate metabolic process"/>
    <property type="evidence" value="ECO:0007669"/>
    <property type="project" value="InterPro"/>
</dbReference>
<keyword evidence="12" id="KW-0413">Isomerase</keyword>
<protein>
    <recommendedName>
        <fullName evidence="4 10">4-alpha-glucanotransferase</fullName>
        <ecNumber evidence="3 10">2.4.1.25</ecNumber>
    </recommendedName>
    <alternativeName>
        <fullName evidence="8 10">Amylomaltase</fullName>
    </alternativeName>
    <alternativeName>
        <fullName evidence="9 10">Disproportionating enzyme</fullName>
    </alternativeName>
</protein>
<keyword evidence="5 10" id="KW-0328">Glycosyltransferase</keyword>
<evidence type="ECO:0000256" key="2">
    <source>
        <dbReference type="ARBA" id="ARBA00005684"/>
    </source>
</evidence>
<dbReference type="InterPro" id="IPR003385">
    <property type="entry name" value="Glyco_hydro_77"/>
</dbReference>
<dbReference type="EC" id="2.4.1.25" evidence="3 10"/>
<evidence type="ECO:0000256" key="9">
    <source>
        <dbReference type="ARBA" id="ARBA00031501"/>
    </source>
</evidence>
<accession>A0A2T1HXD7</accession>
<evidence type="ECO:0000256" key="6">
    <source>
        <dbReference type="ARBA" id="ARBA00022679"/>
    </source>
</evidence>
<dbReference type="PANTHER" id="PTHR32438:SF5">
    <property type="entry name" value="4-ALPHA-GLUCANOTRANSFERASE DPE1, CHLOROPLASTIC_AMYLOPLASTIC"/>
    <property type="match status" value="1"/>
</dbReference>
<dbReference type="NCBIfam" id="TIGR00217">
    <property type="entry name" value="malQ"/>
    <property type="match status" value="1"/>
</dbReference>
<evidence type="ECO:0000313" key="13">
    <source>
        <dbReference type="Proteomes" id="UP000239772"/>
    </source>
</evidence>
<evidence type="ECO:0000256" key="3">
    <source>
        <dbReference type="ARBA" id="ARBA00012560"/>
    </source>
</evidence>
<evidence type="ECO:0000256" key="4">
    <source>
        <dbReference type="ARBA" id="ARBA00020295"/>
    </source>
</evidence>
<dbReference type="Pfam" id="PF00128">
    <property type="entry name" value="Alpha-amylase"/>
    <property type="match status" value="1"/>
</dbReference>
<dbReference type="InterPro" id="IPR012767">
    <property type="entry name" value="Trehalose_TreY"/>
</dbReference>
<comment type="catalytic activity">
    <reaction evidence="1 10">
        <text>Transfers a segment of a (1-&gt;4)-alpha-D-glucan to a new position in an acceptor, which may be glucose or a (1-&gt;4)-alpha-D-glucan.</text>
        <dbReference type="EC" id="2.4.1.25"/>
    </reaction>
</comment>
<evidence type="ECO:0000256" key="8">
    <source>
        <dbReference type="ARBA" id="ARBA00031423"/>
    </source>
</evidence>
<dbReference type="Gene3D" id="3.20.20.80">
    <property type="entry name" value="Glycosidases"/>
    <property type="match status" value="3"/>
</dbReference>
<dbReference type="PANTHER" id="PTHR32438">
    <property type="entry name" value="4-ALPHA-GLUCANOTRANSFERASE DPE1, CHLOROPLASTIC/AMYLOPLASTIC"/>
    <property type="match status" value="1"/>
</dbReference>
<evidence type="ECO:0000313" key="12">
    <source>
        <dbReference type="EMBL" id="PSC06260.1"/>
    </source>
</evidence>
<proteinExistence type="inferred from homology"/>
<name>A0A2T1HXD7_9HYPH</name>
<dbReference type="EMBL" id="PVZS01000004">
    <property type="protein sequence ID" value="PSC06260.1"/>
    <property type="molecule type" value="Genomic_DNA"/>
</dbReference>
<dbReference type="Pfam" id="PF21226">
    <property type="entry name" value="MalQ_N"/>
    <property type="match status" value="1"/>
</dbReference>
<comment type="caution">
    <text evidence="12">The sequence shown here is derived from an EMBL/GenBank/DDBJ whole genome shotgun (WGS) entry which is preliminary data.</text>
</comment>
<gene>
    <name evidence="12" type="ORF">SLNSH_04800</name>
</gene>
<dbReference type="InterPro" id="IPR006047">
    <property type="entry name" value="GH13_cat_dom"/>
</dbReference>
<evidence type="ECO:0000256" key="5">
    <source>
        <dbReference type="ARBA" id="ARBA00022676"/>
    </source>
</evidence>
<dbReference type="SMART" id="SM00642">
    <property type="entry name" value="Aamy"/>
    <property type="match status" value="1"/>
</dbReference>
<dbReference type="SUPFAM" id="SSF51445">
    <property type="entry name" value="(Trans)glycosidases"/>
    <property type="match status" value="2"/>
</dbReference>
<evidence type="ECO:0000256" key="7">
    <source>
        <dbReference type="ARBA" id="ARBA00023277"/>
    </source>
</evidence>
<reference evidence="13" key="1">
    <citation type="submission" date="2018-03" db="EMBL/GenBank/DDBJ databases">
        <authorList>
            <person name="Sun L."/>
            <person name="Liu H."/>
            <person name="Chen W."/>
            <person name="Huang K."/>
            <person name="Liu W."/>
            <person name="Gao X."/>
        </authorList>
    </citation>
    <scope>NUCLEOTIDE SEQUENCE [LARGE SCALE GENOMIC DNA]</scope>
    <source>
        <strain evidence="13">SH9</strain>
    </source>
</reference>
<dbReference type="Pfam" id="PF02446">
    <property type="entry name" value="Glyco_hydro_77"/>
    <property type="match status" value="1"/>
</dbReference>
<dbReference type="Proteomes" id="UP000239772">
    <property type="component" value="Unassembled WGS sequence"/>
</dbReference>
<dbReference type="CDD" id="cd11336">
    <property type="entry name" value="AmyAc_MTSase"/>
    <property type="match status" value="1"/>
</dbReference>
<dbReference type="InterPro" id="IPR017853">
    <property type="entry name" value="GH"/>
</dbReference>
<evidence type="ECO:0000256" key="1">
    <source>
        <dbReference type="ARBA" id="ARBA00000439"/>
    </source>
</evidence>
<keyword evidence="6 10" id="KW-0808">Transferase</keyword>
<dbReference type="GO" id="GO:0016853">
    <property type="term" value="F:isomerase activity"/>
    <property type="evidence" value="ECO:0007669"/>
    <property type="project" value="UniProtKB-KW"/>
</dbReference>
<feature type="domain" description="Glycosyl hydrolase family 13 catalytic" evidence="11">
    <location>
        <begin position="681"/>
        <end position="1181"/>
    </location>
</feature>
<evidence type="ECO:0000256" key="10">
    <source>
        <dbReference type="RuleBase" id="RU361207"/>
    </source>
</evidence>
<dbReference type="NCBIfam" id="TIGR02401">
    <property type="entry name" value="trehalose_TreY"/>
    <property type="match status" value="1"/>
</dbReference>
<comment type="similarity">
    <text evidence="2 10">Belongs to the disproportionating enzyme family.</text>
</comment>
<keyword evidence="13" id="KW-1185">Reference proteome</keyword>
<dbReference type="InterPro" id="IPR048458">
    <property type="entry name" value="MalQ_N"/>
</dbReference>